<accession>A0A0F9EXS0</accession>
<protein>
    <submittedName>
        <fullName evidence="1">Uncharacterized protein</fullName>
    </submittedName>
</protein>
<dbReference type="EMBL" id="LAZR01025704">
    <property type="protein sequence ID" value="KKL71061.1"/>
    <property type="molecule type" value="Genomic_DNA"/>
</dbReference>
<comment type="caution">
    <text evidence="1">The sequence shown here is derived from an EMBL/GenBank/DDBJ whole genome shotgun (WGS) entry which is preliminary data.</text>
</comment>
<gene>
    <name evidence="1" type="ORF">LCGC14_2098720</name>
</gene>
<organism evidence="1">
    <name type="scientific">marine sediment metagenome</name>
    <dbReference type="NCBI Taxonomy" id="412755"/>
    <lineage>
        <taxon>unclassified sequences</taxon>
        <taxon>metagenomes</taxon>
        <taxon>ecological metagenomes</taxon>
    </lineage>
</organism>
<dbReference type="AlphaFoldDB" id="A0A0F9EXS0"/>
<proteinExistence type="predicted"/>
<reference evidence="1" key="1">
    <citation type="journal article" date="2015" name="Nature">
        <title>Complex archaea that bridge the gap between prokaryotes and eukaryotes.</title>
        <authorList>
            <person name="Spang A."/>
            <person name="Saw J.H."/>
            <person name="Jorgensen S.L."/>
            <person name="Zaremba-Niedzwiedzka K."/>
            <person name="Martijn J."/>
            <person name="Lind A.E."/>
            <person name="van Eijk R."/>
            <person name="Schleper C."/>
            <person name="Guy L."/>
            <person name="Ettema T.J."/>
        </authorList>
    </citation>
    <scope>NUCLEOTIDE SEQUENCE</scope>
</reference>
<name>A0A0F9EXS0_9ZZZZ</name>
<sequence length="132" mass="14267">MFDPTKFQRELMDFLDKSSELHKNMAQEAESRSENATDAANKLTAMMMIAKAEGGEDEDANVFGEAAMKMAQAMLLEASIEKLEVALHVATATLQTTIFAIGAAAAIHIRDGGMDFDFFTPSAPKPGDPKPN</sequence>
<evidence type="ECO:0000313" key="1">
    <source>
        <dbReference type="EMBL" id="KKL71061.1"/>
    </source>
</evidence>